<dbReference type="InterPro" id="IPR027796">
    <property type="entry name" value="OTT_1508_deam-like"/>
</dbReference>
<evidence type="ECO:0000313" key="2">
    <source>
        <dbReference type="EMBL" id="MDI1491385.1"/>
    </source>
</evidence>
<accession>A0AA43TYW9</accession>
<comment type="caution">
    <text evidence="2">The sequence shown here is derived from an EMBL/GenBank/DDBJ whole genome shotgun (WGS) entry which is preliminary data.</text>
</comment>
<dbReference type="EMBL" id="JAPUFD010000014">
    <property type="protein sequence ID" value="MDI1491385.1"/>
    <property type="molecule type" value="Genomic_DNA"/>
</dbReference>
<organism evidence="2 3">
    <name type="scientific">Ramalina farinacea</name>
    <dbReference type="NCBI Taxonomy" id="258253"/>
    <lineage>
        <taxon>Eukaryota</taxon>
        <taxon>Fungi</taxon>
        <taxon>Dikarya</taxon>
        <taxon>Ascomycota</taxon>
        <taxon>Pezizomycotina</taxon>
        <taxon>Lecanoromycetes</taxon>
        <taxon>OSLEUM clade</taxon>
        <taxon>Lecanoromycetidae</taxon>
        <taxon>Lecanorales</taxon>
        <taxon>Lecanorineae</taxon>
        <taxon>Ramalinaceae</taxon>
        <taxon>Ramalina</taxon>
    </lineage>
</organism>
<name>A0AA43TYW9_9LECA</name>
<dbReference type="Pfam" id="PF14441">
    <property type="entry name" value="OTT_1508_deam"/>
    <property type="match status" value="1"/>
</dbReference>
<feature type="region of interest" description="Disordered" evidence="1">
    <location>
        <begin position="34"/>
        <end position="57"/>
    </location>
</feature>
<protein>
    <submittedName>
        <fullName evidence="2">Uncharacterized protein</fullName>
    </submittedName>
</protein>
<dbReference type="AlphaFoldDB" id="A0AA43TYW9"/>
<feature type="compositionally biased region" description="Acidic residues" evidence="1">
    <location>
        <begin position="41"/>
        <end position="53"/>
    </location>
</feature>
<dbReference type="PANTHER" id="PTHR42037:SF1">
    <property type="match status" value="1"/>
</dbReference>
<dbReference type="PANTHER" id="PTHR42037">
    <property type="match status" value="1"/>
</dbReference>
<sequence length="487" mass="54939">MSESFDWDYPGLNWSHFHSLANLLSLRNGGQAEPSSLSDTVLEEDWDPDDNGDGDAPSMDTRFAHQISDSGHGRLKRRFLDCLAEFAANKKGGTAVACSAMKEAEDNVVIWIARNDGFSDVDKLAFDKLGKVLGSLSCNSADQSEILLWEEMVLYHQNRIEHSYIPNLRASFKAYDAVRRRNDTNTPENSSVSDATLSVLRTLLFDCNINGTSTLEKHTRLVMASYNLRRTRNIEEVLYSSPSATSRSKSLWLDICLLARLRVAFQKFKDIALTLPSFEQVTIILVLRPLAPANPSQRPLNLKQTFGILQLDLGPATTKAVLGQNWTVAKIEREFAKRQKQKPNVHAEVQMLMSLNTNESSTSGLFPYFGCSKLSCFMCNRFIQSYGRFTTRGCHGRLFKPWTVPSLDRLLPGQADRTAKALILVQKEVKKKLKASVEGHIRHERTSAIGGSSVLSGRQEEYSQRQLQIDRLRMKAERDRVAEMFRR</sequence>
<dbReference type="Proteomes" id="UP001161017">
    <property type="component" value="Unassembled WGS sequence"/>
</dbReference>
<proteinExistence type="predicted"/>
<evidence type="ECO:0000256" key="1">
    <source>
        <dbReference type="SAM" id="MobiDB-lite"/>
    </source>
</evidence>
<reference evidence="2" key="1">
    <citation type="journal article" date="2023" name="Genome Biol. Evol.">
        <title>First Whole Genome Sequence and Flow Cytometry Genome Size Data for the Lichen-Forming Fungus Ramalina farinacea (Ascomycota).</title>
        <authorList>
            <person name="Llewellyn T."/>
            <person name="Mian S."/>
            <person name="Hill R."/>
            <person name="Leitch I.J."/>
            <person name="Gaya E."/>
        </authorList>
    </citation>
    <scope>NUCLEOTIDE SEQUENCE</scope>
    <source>
        <strain evidence="2">LIQ254RAFAR</strain>
    </source>
</reference>
<evidence type="ECO:0000313" key="3">
    <source>
        <dbReference type="Proteomes" id="UP001161017"/>
    </source>
</evidence>
<gene>
    <name evidence="2" type="ORF">OHK93_002594</name>
</gene>
<keyword evidence="3" id="KW-1185">Reference proteome</keyword>